<protein>
    <recommendedName>
        <fullName evidence="2">Excalibur calcium-binding domain-containing protein</fullName>
    </recommendedName>
</protein>
<dbReference type="InterPro" id="IPR008613">
    <property type="entry name" value="Excalibur_Ca-bd_domain"/>
</dbReference>
<evidence type="ECO:0000259" key="2">
    <source>
        <dbReference type="SMART" id="SM00894"/>
    </source>
</evidence>
<name>A0A8H9ICL1_9ALTE</name>
<organism evidence="3 4">
    <name type="scientific">Paraglaciecola chathamensis</name>
    <dbReference type="NCBI Taxonomy" id="368405"/>
    <lineage>
        <taxon>Bacteria</taxon>
        <taxon>Pseudomonadati</taxon>
        <taxon>Pseudomonadota</taxon>
        <taxon>Gammaproteobacteria</taxon>
        <taxon>Alteromonadales</taxon>
        <taxon>Alteromonadaceae</taxon>
        <taxon>Paraglaciecola</taxon>
    </lineage>
</organism>
<dbReference type="SMART" id="SM00894">
    <property type="entry name" value="Excalibur"/>
    <property type="match status" value="1"/>
</dbReference>
<dbReference type="Pfam" id="PF05901">
    <property type="entry name" value="Excalibur"/>
    <property type="match status" value="1"/>
</dbReference>
<accession>A0A8H9ICL1</accession>
<reference evidence="3" key="2">
    <citation type="submission" date="2020-09" db="EMBL/GenBank/DDBJ databases">
        <authorList>
            <person name="Sun Q."/>
            <person name="Kim S."/>
        </authorList>
    </citation>
    <scope>NUCLEOTIDE SEQUENCE</scope>
    <source>
        <strain evidence="3">KCTC 32337</strain>
    </source>
</reference>
<proteinExistence type="predicted"/>
<evidence type="ECO:0000313" key="4">
    <source>
        <dbReference type="Proteomes" id="UP000622604"/>
    </source>
</evidence>
<dbReference type="RefSeq" id="WP_008305946.1">
    <property type="nucleotide sequence ID" value="NZ_BMZC01000007.1"/>
</dbReference>
<dbReference type="EMBL" id="BMZC01000007">
    <property type="protein sequence ID" value="GGZ67499.1"/>
    <property type="molecule type" value="Genomic_DNA"/>
</dbReference>
<dbReference type="AlphaFoldDB" id="A0A8H9ICL1"/>
<sequence>MGKLIIIAAILFAAFQYMGELGAQSKTTEEKAGLASRVEEPKKSTSPRKPAPMVMNFRCDGRQYCGQMTSRAEAEYFIAHCPDTRMDGDKDGIPCENDTRF</sequence>
<reference evidence="3" key="1">
    <citation type="journal article" date="2014" name="Int. J. Syst. Evol. Microbiol.">
        <title>Complete genome sequence of Corynebacterium casei LMG S-19264T (=DSM 44701T), isolated from a smear-ripened cheese.</title>
        <authorList>
            <consortium name="US DOE Joint Genome Institute (JGI-PGF)"/>
            <person name="Walter F."/>
            <person name="Albersmeier A."/>
            <person name="Kalinowski J."/>
            <person name="Ruckert C."/>
        </authorList>
    </citation>
    <scope>NUCLEOTIDE SEQUENCE</scope>
    <source>
        <strain evidence="3">KCTC 32337</strain>
    </source>
</reference>
<comment type="caution">
    <text evidence="3">The sequence shown here is derived from an EMBL/GenBank/DDBJ whole genome shotgun (WGS) entry which is preliminary data.</text>
</comment>
<feature type="region of interest" description="Disordered" evidence="1">
    <location>
        <begin position="26"/>
        <end position="52"/>
    </location>
</feature>
<feature type="domain" description="Excalibur calcium-binding" evidence="2">
    <location>
        <begin position="61"/>
        <end position="96"/>
    </location>
</feature>
<evidence type="ECO:0000313" key="3">
    <source>
        <dbReference type="EMBL" id="GGZ67499.1"/>
    </source>
</evidence>
<evidence type="ECO:0000256" key="1">
    <source>
        <dbReference type="SAM" id="MobiDB-lite"/>
    </source>
</evidence>
<gene>
    <name evidence="3" type="ORF">GCM10011274_27580</name>
</gene>
<feature type="compositionally biased region" description="Basic and acidic residues" evidence="1">
    <location>
        <begin position="27"/>
        <end position="43"/>
    </location>
</feature>
<dbReference type="Proteomes" id="UP000622604">
    <property type="component" value="Unassembled WGS sequence"/>
</dbReference>